<feature type="domain" description="SpoVT-AbrB" evidence="1">
    <location>
        <begin position="1"/>
        <end position="46"/>
    </location>
</feature>
<name>X1AET1_9ZZZZ</name>
<dbReference type="SMART" id="SM00966">
    <property type="entry name" value="SpoVT_AbrB"/>
    <property type="match status" value="1"/>
</dbReference>
<reference evidence="2" key="1">
    <citation type="journal article" date="2014" name="Front. Microbiol.">
        <title>High frequency of phylogenetically diverse reductive dehalogenase-homologous genes in deep subseafloor sedimentary metagenomes.</title>
        <authorList>
            <person name="Kawai M."/>
            <person name="Futagami T."/>
            <person name="Toyoda A."/>
            <person name="Takaki Y."/>
            <person name="Nishi S."/>
            <person name="Hori S."/>
            <person name="Arai W."/>
            <person name="Tsubouchi T."/>
            <person name="Morono Y."/>
            <person name="Uchiyama I."/>
            <person name="Ito T."/>
            <person name="Fujiyama A."/>
            <person name="Inagaki F."/>
            <person name="Takami H."/>
        </authorList>
    </citation>
    <scope>NUCLEOTIDE SEQUENCE</scope>
    <source>
        <strain evidence="2">Expedition CK06-06</strain>
    </source>
</reference>
<feature type="non-terminal residue" evidence="2">
    <location>
        <position position="1"/>
    </location>
</feature>
<dbReference type="PANTHER" id="PTHR40516">
    <property type="entry name" value="ANTITOXIN CHPS-RELATED"/>
    <property type="match status" value="1"/>
</dbReference>
<evidence type="ECO:0000259" key="1">
    <source>
        <dbReference type="SMART" id="SM00966"/>
    </source>
</evidence>
<accession>X1AET1</accession>
<organism evidence="2">
    <name type="scientific">marine sediment metagenome</name>
    <dbReference type="NCBI Taxonomy" id="412755"/>
    <lineage>
        <taxon>unclassified sequences</taxon>
        <taxon>metagenomes</taxon>
        <taxon>ecological metagenomes</taxon>
    </lineage>
</organism>
<proteinExistence type="predicted"/>
<gene>
    <name evidence="2" type="ORF">S01H4_15719</name>
</gene>
<dbReference type="InterPro" id="IPR007159">
    <property type="entry name" value="SpoVT-AbrB_dom"/>
</dbReference>
<dbReference type="Pfam" id="PF04014">
    <property type="entry name" value="MazE_antitoxin"/>
    <property type="match status" value="1"/>
</dbReference>
<dbReference type="SUPFAM" id="SSF89447">
    <property type="entry name" value="AbrB/MazE/MraZ-like"/>
    <property type="match status" value="1"/>
</dbReference>
<dbReference type="GO" id="GO:0003677">
    <property type="term" value="F:DNA binding"/>
    <property type="evidence" value="ECO:0007669"/>
    <property type="project" value="InterPro"/>
</dbReference>
<evidence type="ECO:0000313" key="2">
    <source>
        <dbReference type="EMBL" id="GAG71223.1"/>
    </source>
</evidence>
<dbReference type="InterPro" id="IPR039052">
    <property type="entry name" value="Antitox_PemI-like"/>
</dbReference>
<dbReference type="EMBL" id="BART01006888">
    <property type="protein sequence ID" value="GAG71223.1"/>
    <property type="molecule type" value="Genomic_DNA"/>
</dbReference>
<sequence>QKWGNSLALRIPKSFAEETGVKAGCTVDLSVADGQLVVSPVRSKRFRLHELLSKVTKENLHAEISTGEPTGREAW</sequence>
<dbReference type="AlphaFoldDB" id="X1AET1"/>
<dbReference type="PANTHER" id="PTHR40516:SF1">
    <property type="entry name" value="ANTITOXIN CHPS-RELATED"/>
    <property type="match status" value="1"/>
</dbReference>
<dbReference type="InterPro" id="IPR037914">
    <property type="entry name" value="SpoVT-AbrB_sf"/>
</dbReference>
<dbReference type="Gene3D" id="2.10.260.10">
    <property type="match status" value="1"/>
</dbReference>
<dbReference type="GO" id="GO:0097351">
    <property type="term" value="F:toxin sequestering activity"/>
    <property type="evidence" value="ECO:0007669"/>
    <property type="project" value="InterPro"/>
</dbReference>
<comment type="caution">
    <text evidence="2">The sequence shown here is derived from an EMBL/GenBank/DDBJ whole genome shotgun (WGS) entry which is preliminary data.</text>
</comment>
<protein>
    <recommendedName>
        <fullName evidence="1">SpoVT-AbrB domain-containing protein</fullName>
    </recommendedName>
</protein>